<reference evidence="1 2" key="1">
    <citation type="submission" date="2019-07" db="EMBL/GenBank/DDBJ databases">
        <title>Genomic Encyclopedia of Type Strains, Phase I: the one thousand microbial genomes (KMG-I) project.</title>
        <authorList>
            <person name="Kyrpides N."/>
        </authorList>
    </citation>
    <scope>NUCLEOTIDE SEQUENCE [LARGE SCALE GENOMIC DNA]</scope>
    <source>
        <strain evidence="1 2">DSM 13558</strain>
    </source>
</reference>
<proteinExistence type="predicted"/>
<keyword evidence="2" id="KW-1185">Reference proteome</keyword>
<name>A0A562JEH2_9FIRM</name>
<protein>
    <submittedName>
        <fullName evidence="1">Uncharacterized protein</fullName>
    </submittedName>
</protein>
<organism evidence="1 2">
    <name type="scientific">Sedimentibacter saalensis</name>
    <dbReference type="NCBI Taxonomy" id="130788"/>
    <lineage>
        <taxon>Bacteria</taxon>
        <taxon>Bacillati</taxon>
        <taxon>Bacillota</taxon>
        <taxon>Tissierellia</taxon>
        <taxon>Sedimentibacter</taxon>
    </lineage>
</organism>
<dbReference type="RefSeq" id="WP_145081506.1">
    <property type="nucleotide sequence ID" value="NZ_JBCFAR010000005.1"/>
</dbReference>
<gene>
    <name evidence="1" type="ORF">LY60_01302</name>
</gene>
<dbReference type="AlphaFoldDB" id="A0A562JEH2"/>
<evidence type="ECO:0000313" key="1">
    <source>
        <dbReference type="EMBL" id="TWH81550.1"/>
    </source>
</evidence>
<dbReference type="EMBL" id="VLKH01000003">
    <property type="protein sequence ID" value="TWH81550.1"/>
    <property type="molecule type" value="Genomic_DNA"/>
</dbReference>
<dbReference type="Proteomes" id="UP000315343">
    <property type="component" value="Unassembled WGS sequence"/>
</dbReference>
<accession>A0A562JEH2</accession>
<sequence>MSLFWFDRLQYSEVLEKLIIFEFFETDSLHINRITEATWNSELAKEILDKFTYEKHGLIRRLMISNSSICYYLIFYTNNDEDKKIVIEYKDIHTRCIHEYGNFENLQNWFLEINNIDGDAHSKTLGKVKTSTEYAKNLLYNYWKSDINADDDQGLEFTKRLLTYKNPKGDLIEATTKGFDFDFFIFFEASNSLINIEFALNYKNTKENYVCTPMKYCWGYGPPGVPDNQMKYNRLWKATKLLNGEFSILNYSENNNDIGFSIINDLDYNKGFLNETKYIISKDNFEKSIFETASERCLSFKHFKDNSKQIKQYGNDFFNEWKTNRSKY</sequence>
<evidence type="ECO:0000313" key="2">
    <source>
        <dbReference type="Proteomes" id="UP000315343"/>
    </source>
</evidence>
<comment type="caution">
    <text evidence="1">The sequence shown here is derived from an EMBL/GenBank/DDBJ whole genome shotgun (WGS) entry which is preliminary data.</text>
</comment>